<keyword evidence="2" id="KW-0963">Cytoplasm</keyword>
<dbReference type="Proteomes" id="UP000034569">
    <property type="component" value="Unassembled WGS sequence"/>
</dbReference>
<protein>
    <recommendedName>
        <fullName evidence="2">Ribosome-binding factor A</fullName>
    </recommendedName>
</protein>
<dbReference type="Pfam" id="PF02033">
    <property type="entry name" value="RBFA"/>
    <property type="match status" value="1"/>
</dbReference>
<dbReference type="AlphaFoldDB" id="A0A0G1NPB0"/>
<comment type="subunit">
    <text evidence="2">Monomer. Binds 30S ribosomal subunits, but not 50S ribosomal subunits or 70S ribosomes.</text>
</comment>
<accession>A0A0G1NPB0</accession>
<dbReference type="GO" id="GO:0043024">
    <property type="term" value="F:ribosomal small subunit binding"/>
    <property type="evidence" value="ECO:0007669"/>
    <property type="project" value="TreeGrafter"/>
</dbReference>
<reference evidence="3 4" key="1">
    <citation type="journal article" date="2015" name="Nature">
        <title>rRNA introns, odd ribosomes, and small enigmatic genomes across a large radiation of phyla.</title>
        <authorList>
            <person name="Brown C.T."/>
            <person name="Hug L.A."/>
            <person name="Thomas B.C."/>
            <person name="Sharon I."/>
            <person name="Castelle C.J."/>
            <person name="Singh A."/>
            <person name="Wilkins M.J."/>
            <person name="Williams K.H."/>
            <person name="Banfield J.F."/>
        </authorList>
    </citation>
    <scope>NUCLEOTIDE SEQUENCE [LARGE SCALE GENOMIC DNA]</scope>
</reference>
<dbReference type="Gene3D" id="3.30.300.20">
    <property type="match status" value="1"/>
</dbReference>
<sequence>MTADRLVKVNELIKQLAGELVLREVDFGKDVLVTVTRVETSRDLRYGKVLITVFPNDKERNVLEVLEKEIFGIQRMLNKKLNMRPIPKIHFEIDRVEKEAARIEELLAQVKEEN</sequence>
<dbReference type="GO" id="GO:0005829">
    <property type="term" value="C:cytosol"/>
    <property type="evidence" value="ECO:0007669"/>
    <property type="project" value="TreeGrafter"/>
</dbReference>
<comment type="similarity">
    <text evidence="2">Belongs to the RbfA family.</text>
</comment>
<proteinExistence type="inferred from homology"/>
<comment type="caution">
    <text evidence="3">The sequence shown here is derived from an EMBL/GenBank/DDBJ whole genome shotgun (WGS) entry which is preliminary data.</text>
</comment>
<dbReference type="PROSITE" id="PS01319">
    <property type="entry name" value="RBFA"/>
    <property type="match status" value="1"/>
</dbReference>
<gene>
    <name evidence="2" type="primary">rbfA</name>
    <name evidence="3" type="ORF">UX33_C0014G0014</name>
</gene>
<dbReference type="PANTHER" id="PTHR33515">
    <property type="entry name" value="RIBOSOME-BINDING FACTOR A, CHLOROPLASTIC-RELATED"/>
    <property type="match status" value="1"/>
</dbReference>
<dbReference type="InterPro" id="IPR015946">
    <property type="entry name" value="KH_dom-like_a/b"/>
</dbReference>
<dbReference type="InterPro" id="IPR023799">
    <property type="entry name" value="RbfA_dom_sf"/>
</dbReference>
<organism evidence="3 4">
    <name type="scientific">Candidatus Azambacteria bacterium GW2011_GWC1_46_13</name>
    <dbReference type="NCBI Taxonomy" id="1618619"/>
    <lineage>
        <taxon>Bacteria</taxon>
        <taxon>Candidatus Azamiibacteriota</taxon>
    </lineage>
</organism>
<keyword evidence="1 2" id="KW-0690">Ribosome biogenesis</keyword>
<dbReference type="SUPFAM" id="SSF89919">
    <property type="entry name" value="Ribosome-binding factor A, RbfA"/>
    <property type="match status" value="1"/>
</dbReference>
<comment type="function">
    <text evidence="2">One of several proteins that assist in the late maturation steps of the functional core of the 30S ribosomal subunit. Associates with free 30S ribosomal subunits (but not with 30S subunits that are part of 70S ribosomes or polysomes). Required for efficient processing of 16S rRNA. May interact with the 5'-terminal helix region of 16S rRNA.</text>
</comment>
<dbReference type="PANTHER" id="PTHR33515:SF1">
    <property type="entry name" value="RIBOSOME-BINDING FACTOR A, CHLOROPLASTIC-RELATED"/>
    <property type="match status" value="1"/>
</dbReference>
<comment type="subcellular location">
    <subcellularLocation>
        <location evidence="2">Cytoplasm</location>
    </subcellularLocation>
</comment>
<name>A0A0G1NPB0_9BACT</name>
<evidence type="ECO:0000256" key="2">
    <source>
        <dbReference type="HAMAP-Rule" id="MF_00003"/>
    </source>
</evidence>
<dbReference type="GO" id="GO:0030490">
    <property type="term" value="P:maturation of SSU-rRNA"/>
    <property type="evidence" value="ECO:0007669"/>
    <property type="project" value="UniProtKB-UniRule"/>
</dbReference>
<dbReference type="HAMAP" id="MF_00003">
    <property type="entry name" value="RbfA"/>
    <property type="match status" value="1"/>
</dbReference>
<evidence type="ECO:0000256" key="1">
    <source>
        <dbReference type="ARBA" id="ARBA00022517"/>
    </source>
</evidence>
<evidence type="ECO:0000313" key="3">
    <source>
        <dbReference type="EMBL" id="KKU22246.1"/>
    </source>
</evidence>
<dbReference type="InterPro" id="IPR020053">
    <property type="entry name" value="Ribosome-bd_factorA_CS"/>
</dbReference>
<dbReference type="InterPro" id="IPR000238">
    <property type="entry name" value="RbfA"/>
</dbReference>
<dbReference type="NCBIfam" id="TIGR00082">
    <property type="entry name" value="rbfA"/>
    <property type="match status" value="1"/>
</dbReference>
<dbReference type="EMBL" id="LCLU01000014">
    <property type="protein sequence ID" value="KKU22246.1"/>
    <property type="molecule type" value="Genomic_DNA"/>
</dbReference>
<evidence type="ECO:0000313" key="4">
    <source>
        <dbReference type="Proteomes" id="UP000034569"/>
    </source>
</evidence>